<dbReference type="Proteomes" id="UP001239111">
    <property type="component" value="Chromosome 2"/>
</dbReference>
<accession>A0ACC2NXE2</accession>
<name>A0ACC2NXE2_9HYME</name>
<reference evidence="1" key="1">
    <citation type="submission" date="2023-04" db="EMBL/GenBank/DDBJ databases">
        <title>A chromosome-level genome assembly of the parasitoid wasp Eretmocerus hayati.</title>
        <authorList>
            <person name="Zhong Y."/>
            <person name="Liu S."/>
            <person name="Liu Y."/>
        </authorList>
    </citation>
    <scope>NUCLEOTIDE SEQUENCE</scope>
    <source>
        <strain evidence="1">ZJU_SS_LIU_2023</strain>
    </source>
</reference>
<keyword evidence="2" id="KW-1185">Reference proteome</keyword>
<comment type="caution">
    <text evidence="1">The sequence shown here is derived from an EMBL/GenBank/DDBJ whole genome shotgun (WGS) entry which is preliminary data.</text>
</comment>
<protein>
    <submittedName>
        <fullName evidence="1">Uncharacterized protein</fullName>
    </submittedName>
</protein>
<dbReference type="EMBL" id="CM056742">
    <property type="protein sequence ID" value="KAJ8675782.1"/>
    <property type="molecule type" value="Genomic_DNA"/>
</dbReference>
<proteinExistence type="predicted"/>
<evidence type="ECO:0000313" key="2">
    <source>
        <dbReference type="Proteomes" id="UP001239111"/>
    </source>
</evidence>
<sequence>MRSALSVILSSPVPDNKMSHPDYEQTAHDHATLLVLLKPIGTQIKQKTVARVCERIIKCGSRFTVVDSGNNTREILIRFVREHPVENNDWGDFQTHRRLLGLITMGRYENQTELNELCRLHETLKVKYVQTLYDSRALLFGPVPTENLNEPPPDFTTPHNFKTIGVFYMDDSCLDLENQISECFNSLFWILESKRLERSKEKIDKVALLQAPFEKKDFIGLDLESRNNRKRCIGRATKHLGDLCLQAGMYSEALANYFSAASTLQSVNDWLWLGAAYEGLCAVSALILYPNMCRSLPLQRNSSLQEGSPGKQRRGSQAAAALPAPPTIESVRASMPNLLPPEEICKKYREAIVHYSKYQNAGIIETEASFKATRISIEQNCTLQAASFLSNVLFNNMTMSEQEKIDRFTTLSELYSSFGYKRKASFCLRHAASRHVSQYNQNPDWHQCYNLLLQAASGFKLSLDPVEMSFENRRGWPSIQIHLLNELKAAANRMGNPALATRHLTFLLQTMYNYLTPDERKDAAYQLQAVSQQCEGAPVPLVLDSGIVIPPANLTNIPRTKSFILKNLQPHLQPQKIERIKEDHGPFLFTPINFGSLERKTTPKSKVDYLWVDGDICEVSMQLVNPLPFELHVSNMRLLTNGVVFESIPESISLPAESGSIAVTLAGTPREVGELEVLGFSTHCLGVKSNCRLRHMEAMPHPLYTVEVVPALPRISVETSLPRTASFSSGENIVTSASISLYGGESAECTITITNISQVPIEMVEISVQSTLDSLTEEKVFKWSDENLLTQLPLQPQASASITLHMYAAIDFVVPHTHDTSSVYQSQPNSMMSQSGPSSLPSRLSTASNHTKRQSVLTASFRSGTSSNSSNSHGSSRLSKLAAPLHSSNIVEGQLKIKYSGSAGLTAGYCRVSSVSISIELLPSVQITSWDVLPAETPTQFYLVLDVTNMTNHEMELFYTQNKSIHMEGRESCRIPIPVDRCPLNKLTNESGKNDLQKICAEHIASMADLKWKLLGTESEGIATLSGLILTQDMLDLVRMSPLQWEVTINDTVFRAQDEVTCGLGECVSVGVGVSNALENPLKNLTLSINLYQDHHNGVNNYRLDTKVSIAGANEVMLPTLQESGRAYHECRVVFLTAGQYKVDIQCTSRESPKDSTALYSELANAGHTWRYIPPIEIKVEDC</sequence>
<evidence type="ECO:0000313" key="1">
    <source>
        <dbReference type="EMBL" id="KAJ8675782.1"/>
    </source>
</evidence>
<organism evidence="1 2">
    <name type="scientific">Eretmocerus hayati</name>
    <dbReference type="NCBI Taxonomy" id="131215"/>
    <lineage>
        <taxon>Eukaryota</taxon>
        <taxon>Metazoa</taxon>
        <taxon>Ecdysozoa</taxon>
        <taxon>Arthropoda</taxon>
        <taxon>Hexapoda</taxon>
        <taxon>Insecta</taxon>
        <taxon>Pterygota</taxon>
        <taxon>Neoptera</taxon>
        <taxon>Endopterygota</taxon>
        <taxon>Hymenoptera</taxon>
        <taxon>Apocrita</taxon>
        <taxon>Proctotrupomorpha</taxon>
        <taxon>Chalcidoidea</taxon>
        <taxon>Aphelinidae</taxon>
        <taxon>Aphelininae</taxon>
        <taxon>Eretmocerus</taxon>
    </lineage>
</organism>
<gene>
    <name evidence="1" type="ORF">QAD02_011568</name>
</gene>